<feature type="compositionally biased region" description="Polar residues" evidence="6">
    <location>
        <begin position="62"/>
        <end position="95"/>
    </location>
</feature>
<dbReference type="SUPFAM" id="SSF57903">
    <property type="entry name" value="FYVE/PHD zinc finger"/>
    <property type="match status" value="1"/>
</dbReference>
<protein>
    <recommendedName>
        <fullName evidence="7">Zinc finger PHD-type domain-containing protein</fullName>
    </recommendedName>
</protein>
<evidence type="ECO:0000256" key="6">
    <source>
        <dbReference type="SAM" id="MobiDB-lite"/>
    </source>
</evidence>
<evidence type="ECO:0000259" key="7">
    <source>
        <dbReference type="SMART" id="SM00249"/>
    </source>
</evidence>
<evidence type="ECO:0000313" key="9">
    <source>
        <dbReference type="Proteomes" id="UP001186944"/>
    </source>
</evidence>
<dbReference type="InterPro" id="IPR013083">
    <property type="entry name" value="Znf_RING/FYVE/PHD"/>
</dbReference>
<evidence type="ECO:0000256" key="2">
    <source>
        <dbReference type="ARBA" id="ARBA00022723"/>
    </source>
</evidence>
<keyword evidence="4" id="KW-0862">Zinc</keyword>
<dbReference type="CDD" id="cd15546">
    <property type="entry name" value="PHD_PHF13_like"/>
    <property type="match status" value="1"/>
</dbReference>
<name>A0AA88YF85_PINIB</name>
<feature type="compositionally biased region" description="Acidic residues" evidence="6">
    <location>
        <begin position="98"/>
        <end position="108"/>
    </location>
</feature>
<feature type="region of interest" description="Disordered" evidence="6">
    <location>
        <begin position="62"/>
        <end position="108"/>
    </location>
</feature>
<comment type="caution">
    <text evidence="8">The sequence shown here is derived from an EMBL/GenBank/DDBJ whole genome shotgun (WGS) entry which is preliminary data.</text>
</comment>
<dbReference type="InterPro" id="IPR011011">
    <property type="entry name" value="Znf_FYVE_PHD"/>
</dbReference>
<feature type="region of interest" description="Disordered" evidence="6">
    <location>
        <begin position="1"/>
        <end position="33"/>
    </location>
</feature>
<dbReference type="PANTHER" id="PTHR14571:SF9">
    <property type="entry name" value="HISTONE-LYSINE N-METHYLTRANSFERASE SET-26-RELATED"/>
    <property type="match status" value="1"/>
</dbReference>
<evidence type="ECO:0000313" key="8">
    <source>
        <dbReference type="EMBL" id="KAK3103780.1"/>
    </source>
</evidence>
<dbReference type="Gene3D" id="3.30.40.10">
    <property type="entry name" value="Zinc/RING finger domain, C3HC4 (zinc finger)"/>
    <property type="match status" value="1"/>
</dbReference>
<evidence type="ECO:0000256" key="5">
    <source>
        <dbReference type="ARBA" id="ARBA00023242"/>
    </source>
</evidence>
<gene>
    <name evidence="8" type="ORF">FSP39_021844</name>
</gene>
<dbReference type="SMART" id="SM00249">
    <property type="entry name" value="PHD"/>
    <property type="match status" value="1"/>
</dbReference>
<keyword evidence="3" id="KW-0863">Zinc-finger</keyword>
<proteinExistence type="predicted"/>
<evidence type="ECO:0000256" key="3">
    <source>
        <dbReference type="ARBA" id="ARBA00022771"/>
    </source>
</evidence>
<dbReference type="AlphaFoldDB" id="A0AA88YF85"/>
<accession>A0AA88YF85</accession>
<dbReference type="PANTHER" id="PTHR14571">
    <property type="entry name" value="HISTONE-LYSINE N-METHYLTRANSFERASE SET-26-RELATED"/>
    <property type="match status" value="1"/>
</dbReference>
<dbReference type="GO" id="GO:0005634">
    <property type="term" value="C:nucleus"/>
    <property type="evidence" value="ECO:0007669"/>
    <property type="project" value="UniProtKB-SubCell"/>
</dbReference>
<feature type="domain" description="Zinc finger PHD-type" evidence="7">
    <location>
        <begin position="119"/>
        <end position="163"/>
    </location>
</feature>
<keyword evidence="9" id="KW-1185">Reference proteome</keyword>
<dbReference type="InterPro" id="IPR001965">
    <property type="entry name" value="Znf_PHD"/>
</dbReference>
<evidence type="ECO:0000256" key="4">
    <source>
        <dbReference type="ARBA" id="ARBA00022833"/>
    </source>
</evidence>
<dbReference type="EMBL" id="VSWD01000005">
    <property type="protein sequence ID" value="KAK3103780.1"/>
    <property type="molecule type" value="Genomic_DNA"/>
</dbReference>
<dbReference type="GO" id="GO:0008270">
    <property type="term" value="F:zinc ion binding"/>
    <property type="evidence" value="ECO:0007669"/>
    <property type="project" value="UniProtKB-KW"/>
</dbReference>
<dbReference type="Pfam" id="PF20826">
    <property type="entry name" value="PHD_5"/>
    <property type="match status" value="1"/>
</dbReference>
<sequence length="184" mass="20686">MADEVFKAPKKRKALVKGGFEPPGSTGPRRRKTKEDFYAFCTMILEYTQYESTRRDEIRSQHNLSPLNSSGSTAESYTSDTTLSAGSPSHNSSAADLNDSDEDSQVQNFSDDESHDLITCFCMKPYAGRPMIECSECETWIHLSCAKIRKNNIPDTYVCQLCKDSKFTARKSGRVRTENNKLSL</sequence>
<reference evidence="8" key="1">
    <citation type="submission" date="2019-08" db="EMBL/GenBank/DDBJ databases">
        <title>The improved chromosome-level genome for the pearl oyster Pinctada fucata martensii using PacBio sequencing and Hi-C.</title>
        <authorList>
            <person name="Zheng Z."/>
        </authorList>
    </citation>
    <scope>NUCLEOTIDE SEQUENCE</scope>
    <source>
        <strain evidence="8">ZZ-2019</strain>
        <tissue evidence="8">Adductor muscle</tissue>
    </source>
</reference>
<evidence type="ECO:0000256" key="1">
    <source>
        <dbReference type="ARBA" id="ARBA00004123"/>
    </source>
</evidence>
<keyword evidence="5" id="KW-0539">Nucleus</keyword>
<keyword evidence="2" id="KW-0479">Metal-binding</keyword>
<dbReference type="Proteomes" id="UP001186944">
    <property type="component" value="Unassembled WGS sequence"/>
</dbReference>
<comment type="subcellular location">
    <subcellularLocation>
        <location evidence="1">Nucleus</location>
    </subcellularLocation>
</comment>
<organism evidence="8 9">
    <name type="scientific">Pinctada imbricata</name>
    <name type="common">Atlantic pearl-oyster</name>
    <name type="synonym">Pinctada martensii</name>
    <dbReference type="NCBI Taxonomy" id="66713"/>
    <lineage>
        <taxon>Eukaryota</taxon>
        <taxon>Metazoa</taxon>
        <taxon>Spiralia</taxon>
        <taxon>Lophotrochozoa</taxon>
        <taxon>Mollusca</taxon>
        <taxon>Bivalvia</taxon>
        <taxon>Autobranchia</taxon>
        <taxon>Pteriomorphia</taxon>
        <taxon>Pterioida</taxon>
        <taxon>Pterioidea</taxon>
        <taxon>Pteriidae</taxon>
        <taxon>Pinctada</taxon>
    </lineage>
</organism>